<dbReference type="KEGG" id="fcy:FRACYDRAFT_236315"/>
<protein>
    <submittedName>
        <fullName evidence="2">Uncharacterized protein</fullName>
    </submittedName>
</protein>
<dbReference type="Proteomes" id="UP000095751">
    <property type="component" value="Unassembled WGS sequence"/>
</dbReference>
<organism evidence="2 3">
    <name type="scientific">Fragilariopsis cylindrus CCMP1102</name>
    <dbReference type="NCBI Taxonomy" id="635003"/>
    <lineage>
        <taxon>Eukaryota</taxon>
        <taxon>Sar</taxon>
        <taxon>Stramenopiles</taxon>
        <taxon>Ochrophyta</taxon>
        <taxon>Bacillariophyta</taxon>
        <taxon>Bacillariophyceae</taxon>
        <taxon>Bacillariophycidae</taxon>
        <taxon>Bacillariales</taxon>
        <taxon>Bacillariaceae</taxon>
        <taxon>Fragilariopsis</taxon>
    </lineage>
</organism>
<feature type="compositionally biased region" description="Low complexity" evidence="1">
    <location>
        <begin position="141"/>
        <end position="161"/>
    </location>
</feature>
<dbReference type="EMBL" id="KV784355">
    <property type="protein sequence ID" value="OEU20243.1"/>
    <property type="molecule type" value="Genomic_DNA"/>
</dbReference>
<accession>A0A1E7FR11</accession>
<reference evidence="2 3" key="1">
    <citation type="submission" date="2016-09" db="EMBL/GenBank/DDBJ databases">
        <title>Extensive genetic diversity and differential bi-allelic expression allows diatom success in the polar Southern Ocean.</title>
        <authorList>
            <consortium name="DOE Joint Genome Institute"/>
            <person name="Mock T."/>
            <person name="Otillar R.P."/>
            <person name="Strauss J."/>
            <person name="Dupont C."/>
            <person name="Frickenhaus S."/>
            <person name="Maumus F."/>
            <person name="Mcmullan M."/>
            <person name="Sanges R."/>
            <person name="Schmutz J."/>
            <person name="Toseland A."/>
            <person name="Valas R."/>
            <person name="Veluchamy A."/>
            <person name="Ward B.J."/>
            <person name="Allen A."/>
            <person name="Barry K."/>
            <person name="Falciatore A."/>
            <person name="Ferrante M."/>
            <person name="Fortunato A.E."/>
            <person name="Gloeckner G."/>
            <person name="Gruber A."/>
            <person name="Hipkin R."/>
            <person name="Janech M."/>
            <person name="Kroth P."/>
            <person name="Leese F."/>
            <person name="Lindquist E."/>
            <person name="Lyon B.R."/>
            <person name="Martin J."/>
            <person name="Mayer C."/>
            <person name="Parker M."/>
            <person name="Quesneville H."/>
            <person name="Raymond J."/>
            <person name="Uhlig C."/>
            <person name="Valentin K.U."/>
            <person name="Worden A.Z."/>
            <person name="Armbrust E.V."/>
            <person name="Bowler C."/>
            <person name="Green B."/>
            <person name="Moulton V."/>
            <person name="Van Oosterhout C."/>
            <person name="Grigoriev I."/>
        </authorList>
    </citation>
    <scope>NUCLEOTIDE SEQUENCE [LARGE SCALE GENOMIC DNA]</scope>
    <source>
        <strain evidence="2 3">CCMP1102</strain>
    </source>
</reference>
<feature type="region of interest" description="Disordered" evidence="1">
    <location>
        <begin position="141"/>
        <end position="163"/>
    </location>
</feature>
<evidence type="ECO:0000256" key="1">
    <source>
        <dbReference type="SAM" id="MobiDB-lite"/>
    </source>
</evidence>
<dbReference type="InParanoid" id="A0A1E7FR11"/>
<dbReference type="Gene3D" id="3.40.50.300">
    <property type="entry name" value="P-loop containing nucleotide triphosphate hydrolases"/>
    <property type="match status" value="1"/>
</dbReference>
<sequence>MSLQKHHPTRILKYIMKETSEGQQRRGYKSPNDIEDGRARNKLRIHYPSTKLIVGLRHPILWYESFYNHRIQNGYVMPNLAAASSGSGDSSSNSSISSSLDYSYKTFCSGKLNGVCFTRARFHLSLVKWCKTSLLLPTTTTISNNDNSSKTNTKNSNSNMNSKEEWNYFTKGEQKVLRKEIQKTGGAIISPNPIFIYDINQLRMPPPSTPQDTDTDANIDNDQKQKQYYNEFVLSLQEFLNITKDVTTMPLMINESPGKQVGLAGGGNGGMNETEQTRRNTLKMNICNEEFDIIRSWLLESGHQTYEWITTFFINSKHNVFVGGGNSNRGENSDHHTTTGHNLQFIKHLKLYGIDPCPERERERERIRLLQQQQNPE</sequence>
<dbReference type="OrthoDB" id="44984at2759"/>
<evidence type="ECO:0000313" key="2">
    <source>
        <dbReference type="EMBL" id="OEU20243.1"/>
    </source>
</evidence>
<keyword evidence="3" id="KW-1185">Reference proteome</keyword>
<proteinExistence type="predicted"/>
<gene>
    <name evidence="2" type="ORF">FRACYDRAFT_236315</name>
</gene>
<dbReference type="InterPro" id="IPR027417">
    <property type="entry name" value="P-loop_NTPase"/>
</dbReference>
<name>A0A1E7FR11_9STRA</name>
<dbReference type="AlphaFoldDB" id="A0A1E7FR11"/>
<evidence type="ECO:0000313" key="3">
    <source>
        <dbReference type="Proteomes" id="UP000095751"/>
    </source>
</evidence>